<keyword evidence="4 5" id="KW-0418">Kinase</keyword>
<comment type="subcellular location">
    <subcellularLocation>
        <location evidence="6">Cytoplasm</location>
    </subcellularLocation>
</comment>
<gene>
    <name evidence="7" type="ORF">A3C82_01850</name>
</gene>
<dbReference type="GO" id="GO:0005737">
    <property type="term" value="C:cytoplasm"/>
    <property type="evidence" value="ECO:0007669"/>
    <property type="project" value="UniProtKB-SubCell"/>
</dbReference>
<evidence type="ECO:0000256" key="2">
    <source>
        <dbReference type="ARBA" id="ARBA00022727"/>
    </source>
</evidence>
<dbReference type="Pfam" id="PF00406">
    <property type="entry name" value="ADK"/>
    <property type="match status" value="1"/>
</dbReference>
<comment type="catalytic activity">
    <reaction evidence="6">
        <text>AMP + ATP = 2 ADP</text>
        <dbReference type="Rhea" id="RHEA:12973"/>
        <dbReference type="ChEBI" id="CHEBI:30616"/>
        <dbReference type="ChEBI" id="CHEBI:456215"/>
        <dbReference type="ChEBI" id="CHEBI:456216"/>
        <dbReference type="EC" id="2.7.4.3"/>
    </reaction>
</comment>
<sequence length="194" mass="22738">MKFSVLSIIGRPGAGKGTQIGLLQRGTGAYEIIRTGNLLRRKAQGRDLIGRKVRYVLENGLLIPTPIVFSLWMPQLVRVKNNEKKYRGVIFDGNPRKLYEAQMLDEVFDMFGWSKRFRVCYIHISEKESRKRLQARDRFDDASKEIEERLRWFRTDVEKALAYYKKRGVLVEVNGEQSQQAVQKEIQRKLKNFL</sequence>
<dbReference type="AlphaFoldDB" id="A0A1G2R415"/>
<accession>A0A1G2R415</accession>
<comment type="similarity">
    <text evidence="5">Belongs to the adenylate kinase family.</text>
</comment>
<evidence type="ECO:0000313" key="8">
    <source>
        <dbReference type="Proteomes" id="UP000176901"/>
    </source>
</evidence>
<name>A0A1G2R415_9BACT</name>
<dbReference type="Proteomes" id="UP000176901">
    <property type="component" value="Unassembled WGS sequence"/>
</dbReference>
<dbReference type="EC" id="2.7.4.3" evidence="6"/>
<dbReference type="GO" id="GO:0005524">
    <property type="term" value="F:ATP binding"/>
    <property type="evidence" value="ECO:0007669"/>
    <property type="project" value="UniProtKB-KW"/>
</dbReference>
<comment type="subunit">
    <text evidence="6">Monomer.</text>
</comment>
<dbReference type="InterPro" id="IPR000850">
    <property type="entry name" value="Adenylat/UMP-CMP_kin"/>
</dbReference>
<dbReference type="EMBL" id="MHTW01000023">
    <property type="protein sequence ID" value="OHA66831.1"/>
    <property type="molecule type" value="Genomic_DNA"/>
</dbReference>
<reference evidence="7 8" key="1">
    <citation type="journal article" date="2016" name="Nat. Commun.">
        <title>Thousands of microbial genomes shed light on interconnected biogeochemical processes in an aquifer system.</title>
        <authorList>
            <person name="Anantharaman K."/>
            <person name="Brown C.T."/>
            <person name="Hug L.A."/>
            <person name="Sharon I."/>
            <person name="Castelle C.J."/>
            <person name="Probst A.J."/>
            <person name="Thomas B.C."/>
            <person name="Singh A."/>
            <person name="Wilkins M.J."/>
            <person name="Karaoz U."/>
            <person name="Brodie E.L."/>
            <person name="Williams K.H."/>
            <person name="Hubbard S.S."/>
            <person name="Banfield J.F."/>
        </authorList>
    </citation>
    <scope>NUCLEOTIDE SEQUENCE [LARGE SCALE GENOMIC DNA]</scope>
</reference>
<evidence type="ECO:0000256" key="6">
    <source>
        <dbReference type="RuleBase" id="RU003331"/>
    </source>
</evidence>
<evidence type="ECO:0000256" key="3">
    <source>
        <dbReference type="ARBA" id="ARBA00022741"/>
    </source>
</evidence>
<evidence type="ECO:0000256" key="5">
    <source>
        <dbReference type="RuleBase" id="RU003330"/>
    </source>
</evidence>
<dbReference type="PRINTS" id="PR00094">
    <property type="entry name" value="ADENYLTKNASE"/>
</dbReference>
<keyword evidence="1 5" id="KW-0808">Transferase</keyword>
<dbReference type="GO" id="GO:0004017">
    <property type="term" value="F:AMP kinase activity"/>
    <property type="evidence" value="ECO:0007669"/>
    <property type="project" value="UniProtKB-EC"/>
</dbReference>
<proteinExistence type="inferred from homology"/>
<evidence type="ECO:0000313" key="7">
    <source>
        <dbReference type="EMBL" id="OHA66831.1"/>
    </source>
</evidence>
<dbReference type="Gene3D" id="3.40.50.300">
    <property type="entry name" value="P-loop containing nucleotide triphosphate hydrolases"/>
    <property type="match status" value="1"/>
</dbReference>
<dbReference type="SUPFAM" id="SSF52540">
    <property type="entry name" value="P-loop containing nucleoside triphosphate hydrolases"/>
    <property type="match status" value="1"/>
</dbReference>
<protein>
    <recommendedName>
        <fullName evidence="6">Adenylate kinase</fullName>
        <ecNumber evidence="6">2.7.4.3</ecNumber>
    </recommendedName>
</protein>
<dbReference type="STRING" id="1802451.A3C82_01850"/>
<keyword evidence="2" id="KW-0545">Nucleotide biosynthesis</keyword>
<evidence type="ECO:0000256" key="4">
    <source>
        <dbReference type="ARBA" id="ARBA00022777"/>
    </source>
</evidence>
<dbReference type="PANTHER" id="PTHR23359">
    <property type="entry name" value="NUCLEOTIDE KINASE"/>
    <property type="match status" value="1"/>
</dbReference>
<keyword evidence="6" id="KW-0067">ATP-binding</keyword>
<organism evidence="7 8">
    <name type="scientific">Candidatus Wildermuthbacteria bacterium RIFCSPHIGHO2_02_FULL_47_12</name>
    <dbReference type="NCBI Taxonomy" id="1802451"/>
    <lineage>
        <taxon>Bacteria</taxon>
        <taxon>Candidatus Wildermuthiibacteriota</taxon>
    </lineage>
</organism>
<keyword evidence="3 6" id="KW-0547">Nucleotide-binding</keyword>
<comment type="caution">
    <text evidence="7">The sequence shown here is derived from an EMBL/GenBank/DDBJ whole genome shotgun (WGS) entry which is preliminary data.</text>
</comment>
<evidence type="ECO:0000256" key="1">
    <source>
        <dbReference type="ARBA" id="ARBA00022679"/>
    </source>
</evidence>
<dbReference type="InterPro" id="IPR027417">
    <property type="entry name" value="P-loop_NTPase"/>
</dbReference>
<dbReference type="CDD" id="cd01428">
    <property type="entry name" value="ADK"/>
    <property type="match status" value="1"/>
</dbReference>